<feature type="transmembrane region" description="Helical" evidence="7">
    <location>
        <begin position="33"/>
        <end position="56"/>
    </location>
</feature>
<dbReference type="AlphaFoldDB" id="A0A1C3SZT6"/>
<dbReference type="Pfam" id="PF01943">
    <property type="entry name" value="Polysacc_synt"/>
    <property type="match status" value="1"/>
</dbReference>
<keyword evidence="5 7" id="KW-0472">Membrane</keyword>
<proteinExistence type="predicted"/>
<dbReference type="InterPro" id="IPR002797">
    <property type="entry name" value="Polysacc_synth"/>
</dbReference>
<sequence length="398" mass="44490">MKKNIFFLFLVQFSNYIIPLISMPYIIKVMGISNFGIVALSLSIIQYINLIIDFGYSFVSVRRASVSRESKSELSKIFSITVVSKLIIFFPVSFIILIFAECAYDGEYSRIAALIVLSGFFSVFDLAWLLQAIEKMVYLAIANVVSRFMYLGLLFIFVHDSSDLIITLLISIFGTILPILFSIYYVLKTKLVVFCKINLSEIKIVFSESLDIFLSNISISFYTTFNTILLGAISGPVSVGYFAAADKIRTAAQGLINPFQQAMFPRANKLIQTGASLSTLINTYGKIIFLVGATLSLGLLFLGGTFVDLYFGKNFSTTVDILKVLSLLPFIISVAIVFGPWWMAGRAKSKQFRTIYLQQSICHLIYAPVLIYLFPNVGVAISIVLTELLVAIRFILHR</sequence>
<accession>A0A1C3SZT6</accession>
<evidence type="ECO:0000256" key="1">
    <source>
        <dbReference type="ARBA" id="ARBA00004651"/>
    </source>
</evidence>
<evidence type="ECO:0000256" key="2">
    <source>
        <dbReference type="ARBA" id="ARBA00022475"/>
    </source>
</evidence>
<gene>
    <name evidence="8" type="primary">wzx</name>
    <name evidence="8" type="synonym">KL144_00014</name>
</gene>
<evidence type="ECO:0000256" key="4">
    <source>
        <dbReference type="ARBA" id="ARBA00022989"/>
    </source>
</evidence>
<feature type="transmembrane region" description="Helical" evidence="7">
    <location>
        <begin position="137"/>
        <end position="158"/>
    </location>
</feature>
<organism evidence="8">
    <name type="scientific">Klebsiella pneumoniae</name>
    <dbReference type="NCBI Taxonomy" id="573"/>
    <lineage>
        <taxon>Bacteria</taxon>
        <taxon>Pseudomonadati</taxon>
        <taxon>Pseudomonadota</taxon>
        <taxon>Gammaproteobacteria</taxon>
        <taxon>Enterobacterales</taxon>
        <taxon>Enterobacteriaceae</taxon>
        <taxon>Klebsiella/Raoultella group</taxon>
        <taxon>Klebsiella</taxon>
        <taxon>Klebsiella pneumoniae complex</taxon>
    </lineage>
</organism>
<reference evidence="8" key="2">
    <citation type="submission" date="2016-08" db="EMBL/GenBank/DDBJ databases">
        <title>Klebsiella loci capsule.</title>
        <authorList>
            <person name="Holt K.E."/>
            <person name="Thomson N.R."/>
        </authorList>
    </citation>
    <scope>NUCLEOTIDE SEQUENCE</scope>
    <source>
        <strain evidence="8">INF207</strain>
    </source>
</reference>
<dbReference type="PANTHER" id="PTHR30250:SF11">
    <property type="entry name" value="O-ANTIGEN TRANSPORTER-RELATED"/>
    <property type="match status" value="1"/>
</dbReference>
<feature type="transmembrane region" description="Helical" evidence="7">
    <location>
        <begin position="287"/>
        <end position="312"/>
    </location>
</feature>
<evidence type="ECO:0000256" key="7">
    <source>
        <dbReference type="SAM" id="Phobius"/>
    </source>
</evidence>
<evidence type="ECO:0000256" key="5">
    <source>
        <dbReference type="ARBA" id="ARBA00023136"/>
    </source>
</evidence>
<dbReference type="EMBL" id="LT603720">
    <property type="protein sequence ID" value="SCA96077.1"/>
    <property type="molecule type" value="Genomic_DNA"/>
</dbReference>
<evidence type="ECO:0000313" key="8">
    <source>
        <dbReference type="EMBL" id="SCA96077.1"/>
    </source>
</evidence>
<dbReference type="InterPro" id="IPR050833">
    <property type="entry name" value="Poly_Biosynth_Transport"/>
</dbReference>
<feature type="transmembrane region" description="Helical" evidence="7">
    <location>
        <begin position="77"/>
        <end position="99"/>
    </location>
</feature>
<keyword evidence="2" id="KW-1003">Cell membrane</keyword>
<dbReference type="PANTHER" id="PTHR30250">
    <property type="entry name" value="PST FAMILY PREDICTED COLANIC ACID TRANSPORTER"/>
    <property type="match status" value="1"/>
</dbReference>
<feature type="transmembrane region" description="Helical" evidence="7">
    <location>
        <begin position="164"/>
        <end position="187"/>
    </location>
</feature>
<feature type="transmembrane region" description="Helical" evidence="7">
    <location>
        <begin position="7"/>
        <end position="27"/>
    </location>
</feature>
<comment type="subcellular location">
    <subcellularLocation>
        <location evidence="1">Cell membrane</location>
        <topology evidence="1">Multi-pass membrane protein</topology>
    </subcellularLocation>
</comment>
<dbReference type="GO" id="GO:0005886">
    <property type="term" value="C:plasma membrane"/>
    <property type="evidence" value="ECO:0007669"/>
    <property type="project" value="UniProtKB-SubCell"/>
</dbReference>
<reference evidence="8" key="1">
    <citation type="submission" date="2016-07" db="EMBL/GenBank/DDBJ databases">
        <authorList>
            <person name="Informatics P."/>
        </authorList>
    </citation>
    <scope>NUCLEOTIDE SEQUENCE</scope>
    <source>
        <strain evidence="8">INF207</strain>
    </source>
</reference>
<feature type="transmembrane region" description="Helical" evidence="7">
    <location>
        <begin position="324"/>
        <end position="343"/>
    </location>
</feature>
<name>A0A1C3SZT6_KLEPN</name>
<evidence type="ECO:0000256" key="3">
    <source>
        <dbReference type="ARBA" id="ARBA00022692"/>
    </source>
</evidence>
<feature type="transmembrane region" description="Helical" evidence="7">
    <location>
        <begin position="111"/>
        <end position="130"/>
    </location>
</feature>
<evidence type="ECO:0000256" key="6">
    <source>
        <dbReference type="ARBA" id="ARBA00049738"/>
    </source>
</evidence>
<protein>
    <recommendedName>
        <fullName evidence="6">Putative O-antigen transporter</fullName>
    </recommendedName>
</protein>
<keyword evidence="3 7" id="KW-0812">Transmembrane</keyword>
<keyword evidence="4 7" id="KW-1133">Transmembrane helix</keyword>